<evidence type="ECO:0000313" key="3">
    <source>
        <dbReference type="Proteomes" id="UP000266841"/>
    </source>
</evidence>
<organism evidence="2 3">
    <name type="scientific">Thalassiosira oceanica</name>
    <name type="common">Marine diatom</name>
    <dbReference type="NCBI Taxonomy" id="159749"/>
    <lineage>
        <taxon>Eukaryota</taxon>
        <taxon>Sar</taxon>
        <taxon>Stramenopiles</taxon>
        <taxon>Ochrophyta</taxon>
        <taxon>Bacillariophyta</taxon>
        <taxon>Coscinodiscophyceae</taxon>
        <taxon>Thalassiosirophycidae</taxon>
        <taxon>Thalassiosirales</taxon>
        <taxon>Thalassiosiraceae</taxon>
        <taxon>Thalassiosira</taxon>
    </lineage>
</organism>
<evidence type="ECO:0000313" key="2">
    <source>
        <dbReference type="EMBL" id="EJK63373.1"/>
    </source>
</evidence>
<reference evidence="2 3" key="1">
    <citation type="journal article" date="2012" name="Genome Biol.">
        <title>Genome and low-iron response of an oceanic diatom adapted to chronic iron limitation.</title>
        <authorList>
            <person name="Lommer M."/>
            <person name="Specht M."/>
            <person name="Roy A.S."/>
            <person name="Kraemer L."/>
            <person name="Andreson R."/>
            <person name="Gutowska M.A."/>
            <person name="Wolf J."/>
            <person name="Bergner S.V."/>
            <person name="Schilhabel M.B."/>
            <person name="Klostermeier U.C."/>
            <person name="Beiko R.G."/>
            <person name="Rosenstiel P."/>
            <person name="Hippler M."/>
            <person name="Laroche J."/>
        </authorList>
    </citation>
    <scope>NUCLEOTIDE SEQUENCE [LARGE SCALE GENOMIC DNA]</scope>
    <source>
        <strain evidence="2 3">CCMP1005</strain>
    </source>
</reference>
<gene>
    <name evidence="2" type="ORF">THAOC_15971</name>
</gene>
<sequence>MGPFDGIITLNYRYRRLPPGLTACTKTTTWLNPPALATNHLFGIGTPRRPLYRGDAAHAARTARQLCVVRGCLGKEGHGRPSDKGKELTDKRMSDSGGDDRASQSSDGGAPPALPASIVMTKSLTLDLRNGVSTLLS</sequence>
<feature type="region of interest" description="Disordered" evidence="1">
    <location>
        <begin position="73"/>
        <end position="116"/>
    </location>
</feature>
<name>K0SB68_THAOC</name>
<proteinExistence type="predicted"/>
<keyword evidence="3" id="KW-1185">Reference proteome</keyword>
<comment type="caution">
    <text evidence="2">The sequence shown here is derived from an EMBL/GenBank/DDBJ whole genome shotgun (WGS) entry which is preliminary data.</text>
</comment>
<dbReference type="AlphaFoldDB" id="K0SB68"/>
<feature type="compositionally biased region" description="Basic and acidic residues" evidence="1">
    <location>
        <begin position="73"/>
        <end position="102"/>
    </location>
</feature>
<protein>
    <submittedName>
        <fullName evidence="2">Uncharacterized protein</fullName>
    </submittedName>
</protein>
<dbReference type="Proteomes" id="UP000266841">
    <property type="component" value="Unassembled WGS sequence"/>
</dbReference>
<accession>K0SB68</accession>
<dbReference type="EMBL" id="AGNL01018285">
    <property type="protein sequence ID" value="EJK63373.1"/>
    <property type="molecule type" value="Genomic_DNA"/>
</dbReference>
<evidence type="ECO:0000256" key="1">
    <source>
        <dbReference type="SAM" id="MobiDB-lite"/>
    </source>
</evidence>